<dbReference type="InterPro" id="IPR041698">
    <property type="entry name" value="Methyltransf_25"/>
</dbReference>
<evidence type="ECO:0000313" key="2">
    <source>
        <dbReference type="EMBL" id="PQL25953.1"/>
    </source>
</evidence>
<organism evidence="2 3">
    <name type="scientific">Veillonella tobetsuensis</name>
    <dbReference type="NCBI Taxonomy" id="1110546"/>
    <lineage>
        <taxon>Bacteria</taxon>
        <taxon>Bacillati</taxon>
        <taxon>Bacillota</taxon>
        <taxon>Negativicutes</taxon>
        <taxon>Veillonellales</taxon>
        <taxon>Veillonellaceae</taxon>
        <taxon>Veillonella</taxon>
    </lineage>
</organism>
<dbReference type="GO" id="GO:0032259">
    <property type="term" value="P:methylation"/>
    <property type="evidence" value="ECO:0007669"/>
    <property type="project" value="UniProtKB-KW"/>
</dbReference>
<reference evidence="2 3" key="1">
    <citation type="submission" date="2018-01" db="EMBL/GenBank/DDBJ databases">
        <title>Draft genome sequences of clinical isolates and type strains of oral Veillonella including Veillonella infantum sp., nov.</title>
        <authorList>
            <person name="Mashima I."/>
            <person name="Liao Y.-C."/>
            <person name="Sabharwal A."/>
            <person name="Haase E.M."/>
            <person name="Nakazawa F."/>
            <person name="Scannapieco F.A."/>
        </authorList>
    </citation>
    <scope>NUCLEOTIDE SEQUENCE [LARGE SCALE GENOMIC DNA]</scope>
    <source>
        <strain evidence="2 3">Y6</strain>
    </source>
</reference>
<feature type="domain" description="Methyltransferase" evidence="1">
    <location>
        <begin position="62"/>
        <end position="147"/>
    </location>
</feature>
<evidence type="ECO:0000313" key="3">
    <source>
        <dbReference type="Proteomes" id="UP000238877"/>
    </source>
</evidence>
<dbReference type="SUPFAM" id="SSF53335">
    <property type="entry name" value="S-adenosyl-L-methionine-dependent methyltransferases"/>
    <property type="match status" value="1"/>
</dbReference>
<proteinExistence type="predicted"/>
<dbReference type="GO" id="GO:0008168">
    <property type="term" value="F:methyltransferase activity"/>
    <property type="evidence" value="ECO:0007669"/>
    <property type="project" value="UniProtKB-KW"/>
</dbReference>
<dbReference type="Pfam" id="PF13649">
    <property type="entry name" value="Methyltransf_25"/>
    <property type="match status" value="1"/>
</dbReference>
<dbReference type="Proteomes" id="UP000238877">
    <property type="component" value="Unassembled WGS sequence"/>
</dbReference>
<dbReference type="STRING" id="1110546.GCA_001078375_01527"/>
<dbReference type="Gene3D" id="3.40.50.150">
    <property type="entry name" value="Vaccinia Virus protein VP39"/>
    <property type="match status" value="1"/>
</dbReference>
<dbReference type="RefSeq" id="WP_105092316.1">
    <property type="nucleotide sequence ID" value="NZ_PPDF01000003.1"/>
</dbReference>
<name>A0A2S7ZRR9_9FIRM</name>
<evidence type="ECO:0000259" key="1">
    <source>
        <dbReference type="Pfam" id="PF13649"/>
    </source>
</evidence>
<dbReference type="AlphaFoldDB" id="A0A2S7ZRR9"/>
<gene>
    <name evidence="2" type="ORF">VTHSUH11_00955</name>
</gene>
<accession>A0A2S7ZRR9</accession>
<dbReference type="CDD" id="cd02440">
    <property type="entry name" value="AdoMet_MTases"/>
    <property type="match status" value="1"/>
</dbReference>
<keyword evidence="2" id="KW-0808">Transferase</keyword>
<keyword evidence="2" id="KW-0489">Methyltransferase</keyword>
<comment type="caution">
    <text evidence="2">The sequence shown here is derived from an EMBL/GenBank/DDBJ whole genome shotgun (WGS) entry which is preliminary data.</text>
</comment>
<protein>
    <submittedName>
        <fullName evidence="2">Class I SAM-dependent methyltransferase</fullName>
    </submittedName>
</protein>
<dbReference type="InterPro" id="IPR029063">
    <property type="entry name" value="SAM-dependent_MTases_sf"/>
</dbReference>
<dbReference type="EMBL" id="PPDF01000003">
    <property type="protein sequence ID" value="PQL25953.1"/>
    <property type="molecule type" value="Genomic_DNA"/>
</dbReference>
<sequence>MNNTIREVSVDLEDWRDEQDAWNNRSTFFVELHNREDRKAQVTNFISFVKEENLLPLAGASVLDVGCGVCDYALGLAREGYKATGIDLSDGMIRGAKQLADREGLDVSLYIAPWSDETRIKLKWDKTFDFAYSFFCPVMYDVDNIRAMHDTSRNTCLWVAFSERHDEIVDMLSDHFFGRDAFPWHDKMEESLAAIHEMGHNVKVTYKIVPETEVMSLDKAVEYFTMRLHNNGWGTMDAMKEEIRNLIEPLAVNGEITNCTVDKVAWVTWCVQ</sequence>